<evidence type="ECO:0000313" key="2">
    <source>
        <dbReference type="Proteomes" id="UP000194931"/>
    </source>
</evidence>
<dbReference type="AlphaFoldDB" id="A0A252BSH1"/>
<evidence type="ECO:0000313" key="1">
    <source>
        <dbReference type="EMBL" id="OUJ11419.1"/>
    </source>
</evidence>
<dbReference type="RefSeq" id="WP_086639756.1">
    <property type="nucleotide sequence ID" value="NZ_JOPJ01000028.1"/>
</dbReference>
<name>A0A252BSH1_9PROT</name>
<dbReference type="Proteomes" id="UP000194931">
    <property type="component" value="Unassembled WGS sequence"/>
</dbReference>
<sequence>MAHLKTTSNEYAIALGALFDEMPKSVIAAIAVSAMTSGGDHLSDAIALVAGEWRTLHENRIVPQKPGKHARNALKGGAA</sequence>
<accession>A0A252BSH1</accession>
<reference evidence="2" key="1">
    <citation type="submission" date="2014-06" db="EMBL/GenBank/DDBJ databases">
        <authorList>
            <person name="Winans N.J."/>
            <person name="Newell P.D."/>
            <person name="Douglas A.E."/>
        </authorList>
    </citation>
    <scope>NUCLEOTIDE SEQUENCE [LARGE SCALE GENOMIC DNA]</scope>
</reference>
<dbReference type="OrthoDB" id="9843218at2"/>
<organism evidence="1 2">
    <name type="scientific">Acetobacter okinawensis</name>
    <dbReference type="NCBI Taxonomy" id="1076594"/>
    <lineage>
        <taxon>Bacteria</taxon>
        <taxon>Pseudomonadati</taxon>
        <taxon>Pseudomonadota</taxon>
        <taxon>Alphaproteobacteria</taxon>
        <taxon>Acetobacterales</taxon>
        <taxon>Acetobacteraceae</taxon>
        <taxon>Acetobacter</taxon>
    </lineage>
</organism>
<gene>
    <name evidence="1" type="ORF">HK26_06170</name>
</gene>
<protein>
    <submittedName>
        <fullName evidence="1">Uncharacterized protein</fullName>
    </submittedName>
</protein>
<dbReference type="EMBL" id="JOPJ01000028">
    <property type="protein sequence ID" value="OUJ11419.1"/>
    <property type="molecule type" value="Genomic_DNA"/>
</dbReference>
<comment type="caution">
    <text evidence="1">The sequence shown here is derived from an EMBL/GenBank/DDBJ whole genome shotgun (WGS) entry which is preliminary data.</text>
</comment>
<keyword evidence="2" id="KW-1185">Reference proteome</keyword>
<proteinExistence type="predicted"/>
<dbReference type="STRING" id="1236501.GCA_000613865_00775"/>